<keyword evidence="2 4" id="KW-0547">Nucleotide-binding</keyword>
<keyword evidence="4" id="KW-0460">Magnesium</keyword>
<dbReference type="Proteomes" id="UP001064087">
    <property type="component" value="Chromosome"/>
</dbReference>
<reference evidence="5" key="1">
    <citation type="submission" date="2022-10" db="EMBL/GenBank/DDBJ databases">
        <title>Roseovarius pelagicus sp. nov., isolated from Arctic seawater.</title>
        <authorList>
            <person name="Hong Y.W."/>
            <person name="Hwang C.Y."/>
        </authorList>
    </citation>
    <scope>NUCLEOTIDE SEQUENCE</scope>
    <source>
        <strain evidence="5">HL-MP18</strain>
    </source>
</reference>
<dbReference type="NCBIfam" id="TIGR02727">
    <property type="entry name" value="MTHFS_bact"/>
    <property type="match status" value="1"/>
</dbReference>
<evidence type="ECO:0000256" key="1">
    <source>
        <dbReference type="ARBA" id="ARBA00010638"/>
    </source>
</evidence>
<evidence type="ECO:0000313" key="5">
    <source>
        <dbReference type="EMBL" id="UXX84199.1"/>
    </source>
</evidence>
<evidence type="ECO:0000256" key="2">
    <source>
        <dbReference type="ARBA" id="ARBA00022741"/>
    </source>
</evidence>
<dbReference type="Gene3D" id="3.40.50.10420">
    <property type="entry name" value="NagB/RpiA/CoA transferase-like"/>
    <property type="match status" value="1"/>
</dbReference>
<keyword evidence="3 4" id="KW-0067">ATP-binding</keyword>
<evidence type="ECO:0000313" key="6">
    <source>
        <dbReference type="Proteomes" id="UP001064087"/>
    </source>
</evidence>
<dbReference type="InterPro" id="IPR024185">
    <property type="entry name" value="FTHF_cligase-like_sf"/>
</dbReference>
<dbReference type="Pfam" id="PF01812">
    <property type="entry name" value="5-FTHF_cyc-lig"/>
    <property type="match status" value="1"/>
</dbReference>
<comment type="catalytic activity">
    <reaction evidence="4">
        <text>(6S)-5-formyl-5,6,7,8-tetrahydrofolate + ATP = (6R)-5,10-methenyltetrahydrofolate + ADP + phosphate</text>
        <dbReference type="Rhea" id="RHEA:10488"/>
        <dbReference type="ChEBI" id="CHEBI:30616"/>
        <dbReference type="ChEBI" id="CHEBI:43474"/>
        <dbReference type="ChEBI" id="CHEBI:57455"/>
        <dbReference type="ChEBI" id="CHEBI:57457"/>
        <dbReference type="ChEBI" id="CHEBI:456216"/>
        <dbReference type="EC" id="6.3.3.2"/>
    </reaction>
</comment>
<dbReference type="PANTHER" id="PTHR23407">
    <property type="entry name" value="ATPASE INHIBITOR/5-FORMYLTETRAHYDROFOLATE CYCLO-LIGASE"/>
    <property type="match status" value="1"/>
</dbReference>
<keyword evidence="6" id="KW-1185">Reference proteome</keyword>
<accession>A0ABY6DDS5</accession>
<comment type="cofactor">
    <cofactor evidence="4">
        <name>Mg(2+)</name>
        <dbReference type="ChEBI" id="CHEBI:18420"/>
    </cofactor>
</comment>
<organism evidence="5 6">
    <name type="scientific">Roseovarius pelagicus</name>
    <dbReference type="NCBI Taxonomy" id="2980108"/>
    <lineage>
        <taxon>Bacteria</taxon>
        <taxon>Pseudomonadati</taxon>
        <taxon>Pseudomonadota</taxon>
        <taxon>Alphaproteobacteria</taxon>
        <taxon>Rhodobacterales</taxon>
        <taxon>Roseobacteraceae</taxon>
        <taxon>Roseovarius</taxon>
    </lineage>
</organism>
<dbReference type="RefSeq" id="WP_263048556.1">
    <property type="nucleotide sequence ID" value="NZ_CP106738.1"/>
</dbReference>
<dbReference type="SUPFAM" id="SSF100950">
    <property type="entry name" value="NagB/RpiA/CoA transferase-like"/>
    <property type="match status" value="1"/>
</dbReference>
<evidence type="ECO:0000256" key="3">
    <source>
        <dbReference type="ARBA" id="ARBA00022840"/>
    </source>
</evidence>
<dbReference type="InterPro" id="IPR002698">
    <property type="entry name" value="FTHF_cligase"/>
</dbReference>
<keyword evidence="5" id="KW-0436">Ligase</keyword>
<dbReference type="InterPro" id="IPR037171">
    <property type="entry name" value="NagB/RpiA_transferase-like"/>
</dbReference>
<evidence type="ECO:0000256" key="4">
    <source>
        <dbReference type="RuleBase" id="RU361279"/>
    </source>
</evidence>
<sequence length="225" mass="24816">MHSEDRSDDDIPGDDPCYQHLIIAGHAIDPATARDVSRFRKAERARLYALRNAGTAEDRAQLSDAIATELDRELTDLAGRIIAAYWPIRSEPDLRDWMTRAHEARARIVLPVVVEKNAPLIFRTWAPRCAMERGIWNIPVPSDGAEATPDIVISPLLGVDEAGYRLGNGGGYYDRTLAAMETPPLIVGIGAPDCRIKTIYPMPWDVPMTMTVLGDGNTQHYPASA</sequence>
<protein>
    <recommendedName>
        <fullName evidence="4">5-formyltetrahydrofolate cyclo-ligase</fullName>
        <ecNumber evidence="4">6.3.3.2</ecNumber>
    </recommendedName>
</protein>
<dbReference type="GO" id="GO:0030272">
    <property type="term" value="F:5-formyltetrahydrofolate cyclo-ligase activity"/>
    <property type="evidence" value="ECO:0007669"/>
    <property type="project" value="UniProtKB-EC"/>
</dbReference>
<dbReference type="EMBL" id="CP106738">
    <property type="protein sequence ID" value="UXX84199.1"/>
    <property type="molecule type" value="Genomic_DNA"/>
</dbReference>
<dbReference type="PANTHER" id="PTHR23407:SF1">
    <property type="entry name" value="5-FORMYLTETRAHYDROFOLATE CYCLO-LIGASE"/>
    <property type="match status" value="1"/>
</dbReference>
<dbReference type="EC" id="6.3.3.2" evidence="4"/>
<gene>
    <name evidence="5" type="ORF">N7U68_05990</name>
</gene>
<name>A0ABY6DDS5_9RHOB</name>
<proteinExistence type="inferred from homology"/>
<keyword evidence="4" id="KW-0479">Metal-binding</keyword>
<comment type="similarity">
    <text evidence="1 4">Belongs to the 5-formyltetrahydrofolate cyclo-ligase family.</text>
</comment>